<keyword evidence="5 9" id="KW-0812">Transmembrane</keyword>
<dbReference type="InterPro" id="IPR036259">
    <property type="entry name" value="MFS_trans_sf"/>
</dbReference>
<dbReference type="Proteomes" id="UP001291623">
    <property type="component" value="Unassembled WGS sequence"/>
</dbReference>
<dbReference type="InterPro" id="IPR044739">
    <property type="entry name" value="NRT1/PTR"/>
</dbReference>
<evidence type="ECO:0000256" key="7">
    <source>
        <dbReference type="ARBA" id="ARBA00023136"/>
    </source>
</evidence>
<dbReference type="CDD" id="cd17417">
    <property type="entry name" value="MFS_NPF5"/>
    <property type="match status" value="1"/>
</dbReference>
<evidence type="ECO:0000256" key="6">
    <source>
        <dbReference type="ARBA" id="ARBA00022989"/>
    </source>
</evidence>
<evidence type="ECO:0000256" key="4">
    <source>
        <dbReference type="ARBA" id="ARBA00022553"/>
    </source>
</evidence>
<dbReference type="GO" id="GO:0009705">
    <property type="term" value="C:plant-type vacuole membrane"/>
    <property type="evidence" value="ECO:0007669"/>
    <property type="project" value="UniProtKB-ARBA"/>
</dbReference>
<gene>
    <name evidence="10" type="ORF">RND71_005962</name>
</gene>
<dbReference type="PROSITE" id="PS01022">
    <property type="entry name" value="PTR2_1"/>
    <property type="match status" value="1"/>
</dbReference>
<evidence type="ECO:0008006" key="12">
    <source>
        <dbReference type="Google" id="ProtNLM"/>
    </source>
</evidence>
<comment type="subcellular location">
    <subcellularLocation>
        <location evidence="1">Membrane</location>
        <topology evidence="1">Multi-pass membrane protein</topology>
    </subcellularLocation>
</comment>
<feature type="transmembrane region" description="Helical" evidence="9">
    <location>
        <begin position="492"/>
        <end position="513"/>
    </location>
</feature>
<evidence type="ECO:0000256" key="5">
    <source>
        <dbReference type="ARBA" id="ARBA00022692"/>
    </source>
</evidence>
<evidence type="ECO:0000313" key="11">
    <source>
        <dbReference type="Proteomes" id="UP001291623"/>
    </source>
</evidence>
<protein>
    <recommendedName>
        <fullName evidence="12">Protein NRT1/ PTR FAMILY 5.10-like</fullName>
    </recommendedName>
</protein>
<accession>A0AAE1SSG5</accession>
<evidence type="ECO:0000256" key="9">
    <source>
        <dbReference type="SAM" id="Phobius"/>
    </source>
</evidence>
<comment type="similarity">
    <text evidence="8">Belongs to the major facilitator superfamily. Phosphate:H(+) symporter (TC 2.A.1.9) family.</text>
</comment>
<feature type="transmembrane region" description="Helical" evidence="9">
    <location>
        <begin position="366"/>
        <end position="388"/>
    </location>
</feature>
<feature type="transmembrane region" description="Helical" evidence="9">
    <location>
        <begin position="461"/>
        <end position="480"/>
    </location>
</feature>
<reference evidence="10" key="1">
    <citation type="submission" date="2023-12" db="EMBL/GenBank/DDBJ databases">
        <title>Genome assembly of Anisodus tanguticus.</title>
        <authorList>
            <person name="Wang Y.-J."/>
        </authorList>
    </citation>
    <scope>NUCLEOTIDE SEQUENCE</scope>
    <source>
        <strain evidence="10">KB-2021</strain>
        <tissue evidence="10">Leaf</tissue>
    </source>
</reference>
<keyword evidence="7 9" id="KW-0472">Membrane</keyword>
<dbReference type="Pfam" id="PF00854">
    <property type="entry name" value="PTR2"/>
    <property type="match status" value="1"/>
</dbReference>
<proteinExistence type="inferred from homology"/>
<dbReference type="AlphaFoldDB" id="A0AAE1SSG5"/>
<feature type="transmembrane region" description="Helical" evidence="9">
    <location>
        <begin position="220"/>
        <end position="245"/>
    </location>
</feature>
<feature type="transmembrane region" description="Helical" evidence="9">
    <location>
        <begin position="195"/>
        <end position="214"/>
    </location>
</feature>
<feature type="transmembrane region" description="Helical" evidence="9">
    <location>
        <begin position="145"/>
        <end position="162"/>
    </location>
</feature>
<dbReference type="GO" id="GO:0080054">
    <property type="term" value="F:low-affinity nitrate transmembrane transporter activity"/>
    <property type="evidence" value="ECO:0007669"/>
    <property type="project" value="UniProtKB-ARBA"/>
</dbReference>
<comment type="caution">
    <text evidence="10">The sequence shown here is derived from an EMBL/GenBank/DDBJ whole genome shotgun (WGS) entry which is preliminary data.</text>
</comment>
<evidence type="ECO:0000256" key="3">
    <source>
        <dbReference type="ARBA" id="ARBA00022448"/>
    </source>
</evidence>
<evidence type="ECO:0000256" key="8">
    <source>
        <dbReference type="ARBA" id="ARBA00044504"/>
    </source>
</evidence>
<organism evidence="10 11">
    <name type="scientific">Anisodus tanguticus</name>
    <dbReference type="NCBI Taxonomy" id="243964"/>
    <lineage>
        <taxon>Eukaryota</taxon>
        <taxon>Viridiplantae</taxon>
        <taxon>Streptophyta</taxon>
        <taxon>Embryophyta</taxon>
        <taxon>Tracheophyta</taxon>
        <taxon>Spermatophyta</taxon>
        <taxon>Magnoliopsida</taxon>
        <taxon>eudicotyledons</taxon>
        <taxon>Gunneridae</taxon>
        <taxon>Pentapetalae</taxon>
        <taxon>asterids</taxon>
        <taxon>lamiids</taxon>
        <taxon>Solanales</taxon>
        <taxon>Solanaceae</taxon>
        <taxon>Solanoideae</taxon>
        <taxon>Hyoscyameae</taxon>
        <taxon>Anisodus</taxon>
    </lineage>
</organism>
<dbReference type="Gene3D" id="1.20.1250.20">
    <property type="entry name" value="MFS general substrate transporter like domains"/>
    <property type="match status" value="1"/>
</dbReference>
<dbReference type="GO" id="GO:0042937">
    <property type="term" value="F:tripeptide transmembrane transporter activity"/>
    <property type="evidence" value="ECO:0007669"/>
    <property type="project" value="InterPro"/>
</dbReference>
<keyword evidence="11" id="KW-1185">Reference proteome</keyword>
<feature type="transmembrane region" description="Helical" evidence="9">
    <location>
        <begin position="409"/>
        <end position="429"/>
    </location>
</feature>
<dbReference type="PANTHER" id="PTHR11654">
    <property type="entry name" value="OLIGOPEPTIDE TRANSPORTER-RELATED"/>
    <property type="match status" value="1"/>
</dbReference>
<keyword evidence="3" id="KW-0813">Transport</keyword>
<feature type="transmembrane region" description="Helical" evidence="9">
    <location>
        <begin position="115"/>
        <end position="133"/>
    </location>
</feature>
<dbReference type="InterPro" id="IPR000109">
    <property type="entry name" value="POT_fam"/>
</dbReference>
<evidence type="ECO:0000256" key="2">
    <source>
        <dbReference type="ARBA" id="ARBA00005982"/>
    </source>
</evidence>
<comment type="similarity">
    <text evidence="2">Belongs to the major facilitator superfamily. Proton-dependent oligopeptide transporter (POT/PTR) (TC 2.A.17) family.</text>
</comment>
<dbReference type="InterPro" id="IPR018456">
    <property type="entry name" value="PTR2_symporter_CS"/>
</dbReference>
<dbReference type="FunFam" id="1.20.1250.20:FF:000147">
    <property type="entry name" value="Protein NRT1/ PTR family 5.10"/>
    <property type="match status" value="1"/>
</dbReference>
<evidence type="ECO:0000313" key="10">
    <source>
        <dbReference type="EMBL" id="KAK4375285.1"/>
    </source>
</evidence>
<name>A0AAE1SSG5_9SOLA</name>
<keyword evidence="4" id="KW-0597">Phosphoprotein</keyword>
<evidence type="ECO:0000256" key="1">
    <source>
        <dbReference type="ARBA" id="ARBA00004141"/>
    </source>
</evidence>
<sequence>MANGVNISDAETPFLGDAVDGSVDYKGRPVTRSKSGGWRSGFFIIGVEVAERFAYYGISSNLISYLTGPLGQSVATAAVNVNAWSGTASLLPLLGAFIADSYLGRYRTIIISSVLYILGLSFLTLSTVLPFNYSDCQDTATCSPPKFQIIFFFFSLYVVAIGQGGHKPCVQAFGADQFDAQDPEESKAKSSFFNWWYFGMCGGLLMTLWILNYIQENLSWGLGFGIPCIVMGLTLIVFLLGSFTYRFRQSRDEKKPFLRIGNVFINAARNWKTTASAISVEQEVQGILPHEGSEQFKFLNKALLAPDGSRENGKICSISEVEEAKAVLRLIPIWTTCLVYAIVFSQSSTLFTKQGATMDRSLGSNFVVPAASLQSFISLSIVVFIPIYDRILVPIARAITRKPSGITMLQRIGTGIFLSILSMVIAAIIEKKRLQTAIEHGLVDLPKETVPMSICWLIPQYLLFGISDVFTMVGLQEFFYDQVSVELKSIGLSLYLSIFGIGSFLSSFLISLVENITGKDGLTSWFSDNLNRAHLDYFYWVLADTFSMEKSMVHSIKVFPVL</sequence>
<dbReference type="EMBL" id="JAVYJV010000003">
    <property type="protein sequence ID" value="KAK4375285.1"/>
    <property type="molecule type" value="Genomic_DNA"/>
</dbReference>
<dbReference type="GO" id="GO:0071916">
    <property type="term" value="F:dipeptide transmembrane transporter activity"/>
    <property type="evidence" value="ECO:0007669"/>
    <property type="project" value="InterPro"/>
</dbReference>
<dbReference type="SUPFAM" id="SSF103473">
    <property type="entry name" value="MFS general substrate transporter"/>
    <property type="match status" value="1"/>
</dbReference>
<keyword evidence="6 9" id="KW-1133">Transmembrane helix</keyword>